<gene>
    <name evidence="2" type="ORF">LMANV2_300051</name>
</gene>
<dbReference type="AlphaFoldDB" id="A0AAQ1SNM9"/>
<accession>A0AAQ1SNM9</accession>
<feature type="transmembrane region" description="Helical" evidence="1">
    <location>
        <begin position="12"/>
        <end position="32"/>
    </location>
</feature>
<proteinExistence type="predicted"/>
<keyword evidence="1" id="KW-1133">Transmembrane helix</keyword>
<evidence type="ECO:0000313" key="2">
    <source>
        <dbReference type="EMBL" id="SOR61507.1"/>
    </source>
</evidence>
<comment type="caution">
    <text evidence="2">The sequence shown here is derived from an EMBL/GenBank/DDBJ whole genome shotgun (WGS) entry which is preliminary data.</text>
</comment>
<keyword evidence="1" id="KW-0472">Membrane</keyword>
<evidence type="ECO:0000313" key="3">
    <source>
        <dbReference type="Proteomes" id="UP000234460"/>
    </source>
</evidence>
<protein>
    <submittedName>
        <fullName evidence="2">Uncharacterized protein</fullName>
    </submittedName>
</protein>
<reference evidence="2 3" key="1">
    <citation type="submission" date="2017-11" db="EMBL/GenBank/DDBJ databases">
        <authorList>
            <person name="Lechat P."/>
        </authorList>
    </citation>
    <scope>NUCLEOTIDE SEQUENCE [LARGE SCALE GENOMIC DNA]</scope>
    <source>
        <strain evidence="2">L495</strain>
    </source>
</reference>
<evidence type="ECO:0000256" key="1">
    <source>
        <dbReference type="SAM" id="Phobius"/>
    </source>
</evidence>
<sequence length="48" mass="5729">MSAKGYNQKGIYNYTHILSHFCFSFFLTFTFLKLMHKKSPVFYRANPC</sequence>
<dbReference type="Proteomes" id="UP000234460">
    <property type="component" value="Chromosome LMANV2"/>
</dbReference>
<name>A0AAQ1SNM9_LEPIR</name>
<dbReference type="EMBL" id="OEJX01000024">
    <property type="protein sequence ID" value="SOR61507.1"/>
    <property type="molecule type" value="Genomic_DNA"/>
</dbReference>
<keyword evidence="1" id="KW-0812">Transmembrane</keyword>
<organism evidence="2 3">
    <name type="scientific">Leptospira interrogans serovar Manilae</name>
    <dbReference type="NCBI Taxonomy" id="214675"/>
    <lineage>
        <taxon>Bacteria</taxon>
        <taxon>Pseudomonadati</taxon>
        <taxon>Spirochaetota</taxon>
        <taxon>Spirochaetia</taxon>
        <taxon>Leptospirales</taxon>
        <taxon>Leptospiraceae</taxon>
        <taxon>Leptospira</taxon>
    </lineage>
</organism>